<evidence type="ECO:0000256" key="1">
    <source>
        <dbReference type="SAM" id="MobiDB-lite"/>
    </source>
</evidence>
<dbReference type="EMBL" id="JH725193">
    <property type="protein sequence ID" value="EJP61993.1"/>
    <property type="molecule type" value="Genomic_DNA"/>
</dbReference>
<dbReference type="GO" id="GO:0003677">
    <property type="term" value="F:DNA binding"/>
    <property type="evidence" value="ECO:0007669"/>
    <property type="project" value="TreeGrafter"/>
</dbReference>
<dbReference type="PANTHER" id="PTHR19303:SF74">
    <property type="entry name" value="POGO TRANSPOSABLE ELEMENT WITH KRAB DOMAIN"/>
    <property type="match status" value="1"/>
</dbReference>
<dbReference type="PANTHER" id="PTHR19303">
    <property type="entry name" value="TRANSPOSON"/>
    <property type="match status" value="1"/>
</dbReference>
<dbReference type="Pfam" id="PF03184">
    <property type="entry name" value="DDE_1"/>
    <property type="match status" value="1"/>
</dbReference>
<proteinExistence type="predicted"/>
<name>J5J623_BEAB2</name>
<protein>
    <submittedName>
        <fullName evidence="3">Transposase-like protein</fullName>
    </submittedName>
</protein>
<dbReference type="AlphaFoldDB" id="J5J623"/>
<evidence type="ECO:0000313" key="3">
    <source>
        <dbReference type="EMBL" id="EJP61993.1"/>
    </source>
</evidence>
<accession>J5J623</accession>
<feature type="domain" description="DDE-1" evidence="2">
    <location>
        <begin position="91"/>
        <end position="215"/>
    </location>
</feature>
<dbReference type="InterPro" id="IPR050863">
    <property type="entry name" value="CenT-Element_Derived"/>
</dbReference>
<dbReference type="GO" id="GO:0005634">
    <property type="term" value="C:nucleus"/>
    <property type="evidence" value="ECO:0007669"/>
    <property type="project" value="TreeGrafter"/>
</dbReference>
<dbReference type="GeneID" id="19892053"/>
<reference evidence="3 4" key="1">
    <citation type="journal article" date="2012" name="Sci. Rep.">
        <title>Genomic perspectives on the evolution of fungal entomopathogenicity in Beauveria bassiana.</title>
        <authorList>
            <person name="Xiao G."/>
            <person name="Ying S.H."/>
            <person name="Zheng P."/>
            <person name="Wang Z.L."/>
            <person name="Zhang S."/>
            <person name="Xie X.Q."/>
            <person name="Shang Y."/>
            <person name="St Leger R.J."/>
            <person name="Zhao G.P."/>
            <person name="Wang C."/>
            <person name="Feng M.G."/>
        </authorList>
    </citation>
    <scope>NUCLEOTIDE SEQUENCE [LARGE SCALE GENOMIC DNA]</scope>
    <source>
        <strain evidence="3 4">ARSEF 2860</strain>
    </source>
</reference>
<dbReference type="STRING" id="655819.J5J623"/>
<dbReference type="InParanoid" id="J5J623"/>
<dbReference type="RefSeq" id="XP_008602360.1">
    <property type="nucleotide sequence ID" value="XM_008604138.1"/>
</dbReference>
<gene>
    <name evidence="3" type="ORF">BBA_09041</name>
</gene>
<dbReference type="Proteomes" id="UP000002762">
    <property type="component" value="Unassembled WGS sequence"/>
</dbReference>
<evidence type="ECO:0000313" key="4">
    <source>
        <dbReference type="Proteomes" id="UP000002762"/>
    </source>
</evidence>
<feature type="compositionally biased region" description="Polar residues" evidence="1">
    <location>
        <begin position="19"/>
        <end position="32"/>
    </location>
</feature>
<sequence length="335" mass="37289">MDFVNGRAGDAADHGIHSSHGQPTACGTRQNPVGENWMIKQKWGVLDEDIYNFDETGFQMEVIAGERPYEASYTRQAGTNPACQMTGILASVRKAGLPDDLGLQWLKEVFDPSTRRRTVGTHRLLILDGHGSHVAPEFDQYCTANSIVVVQMPTHSSHLLQPFDVGCFSPLKTIYGRKVQEKMLAGINHIDKHEFLPLYLEARRQALSSSNIRSGCMATGLRPFNPSQVLTKLQVQVGKRNDSNGWQGDEHTPSPQKGQSVCKTPYNINQLATHTDALLQRWPQIQDSPVSQAIYQLIKGCQMAMHSAILLADENCQLRSENQRQNGKRKSGENI</sequence>
<evidence type="ECO:0000259" key="2">
    <source>
        <dbReference type="Pfam" id="PF03184"/>
    </source>
</evidence>
<keyword evidence="4" id="KW-1185">Reference proteome</keyword>
<feature type="region of interest" description="Disordered" evidence="1">
    <location>
        <begin position="240"/>
        <end position="261"/>
    </location>
</feature>
<feature type="region of interest" description="Disordered" evidence="1">
    <location>
        <begin position="1"/>
        <end position="32"/>
    </location>
</feature>
<dbReference type="InterPro" id="IPR004875">
    <property type="entry name" value="DDE_SF_endonuclease_dom"/>
</dbReference>
<organism evidence="3 4">
    <name type="scientific">Beauveria bassiana (strain ARSEF 2860)</name>
    <name type="common">White muscardine disease fungus</name>
    <name type="synonym">Tritirachium shiotae</name>
    <dbReference type="NCBI Taxonomy" id="655819"/>
    <lineage>
        <taxon>Eukaryota</taxon>
        <taxon>Fungi</taxon>
        <taxon>Dikarya</taxon>
        <taxon>Ascomycota</taxon>
        <taxon>Pezizomycotina</taxon>
        <taxon>Sordariomycetes</taxon>
        <taxon>Hypocreomycetidae</taxon>
        <taxon>Hypocreales</taxon>
        <taxon>Cordycipitaceae</taxon>
        <taxon>Beauveria</taxon>
    </lineage>
</organism>
<dbReference type="HOGENOM" id="CLU_828969_0_0_1"/>